<reference evidence="1" key="1">
    <citation type="journal article" date="2014" name="Int. J. Syst. Evol. Microbiol.">
        <title>Complete genome sequence of Corynebacterium casei LMG S-19264T (=DSM 44701T), isolated from a smear-ripened cheese.</title>
        <authorList>
            <consortium name="US DOE Joint Genome Institute (JGI-PGF)"/>
            <person name="Walter F."/>
            <person name="Albersmeier A."/>
            <person name="Kalinowski J."/>
            <person name="Ruckert C."/>
        </authorList>
    </citation>
    <scope>NUCLEOTIDE SEQUENCE</scope>
    <source>
        <strain evidence="1">VKM Ac-1321</strain>
    </source>
</reference>
<protein>
    <submittedName>
        <fullName evidence="1">Uncharacterized protein</fullName>
    </submittedName>
</protein>
<dbReference type="AlphaFoldDB" id="A0A9W6NSQ6"/>
<accession>A0A9W6NSQ6</accession>
<dbReference type="RefSeq" id="WP_261958917.1">
    <property type="nucleotide sequence ID" value="NZ_BAAAXA010000001.1"/>
</dbReference>
<name>A0A9W6NSQ6_9ACTN</name>
<evidence type="ECO:0000313" key="1">
    <source>
        <dbReference type="EMBL" id="GLL07889.1"/>
    </source>
</evidence>
<comment type="caution">
    <text evidence="1">The sequence shown here is derived from an EMBL/GenBank/DDBJ whole genome shotgun (WGS) entry which is preliminary data.</text>
</comment>
<reference evidence="1" key="2">
    <citation type="submission" date="2023-01" db="EMBL/GenBank/DDBJ databases">
        <authorList>
            <person name="Sun Q."/>
            <person name="Evtushenko L."/>
        </authorList>
    </citation>
    <scope>NUCLEOTIDE SEQUENCE</scope>
    <source>
        <strain evidence="1">VKM Ac-1321</strain>
    </source>
</reference>
<gene>
    <name evidence="1" type="ORF">GCM10017581_096480</name>
</gene>
<keyword evidence="2" id="KW-1185">Reference proteome</keyword>
<organism evidence="1 2">
    <name type="scientific">Dactylosporangium matsuzakiense</name>
    <dbReference type="NCBI Taxonomy" id="53360"/>
    <lineage>
        <taxon>Bacteria</taxon>
        <taxon>Bacillati</taxon>
        <taxon>Actinomycetota</taxon>
        <taxon>Actinomycetes</taxon>
        <taxon>Micromonosporales</taxon>
        <taxon>Micromonosporaceae</taxon>
        <taxon>Dactylosporangium</taxon>
    </lineage>
</organism>
<dbReference type="Proteomes" id="UP001143480">
    <property type="component" value="Unassembled WGS sequence"/>
</dbReference>
<evidence type="ECO:0000313" key="2">
    <source>
        <dbReference type="Proteomes" id="UP001143480"/>
    </source>
</evidence>
<sequence length="158" mass="17314">MKALESLTAHVRQLRYPRALRILAVPPLGLELETLLRAGVSAGPPPPAAPHFDEQLLAGAATNLWRAQRRLARGDGARDRQTGRYLLTCREALAEAGLVVQDHDGDAYHPGRSLEVLAFQLEPGRSAEVVVETVRPTVYLLDRRIQMGQVIVAGPEQE</sequence>
<dbReference type="EMBL" id="BSFP01000116">
    <property type="protein sequence ID" value="GLL07889.1"/>
    <property type="molecule type" value="Genomic_DNA"/>
</dbReference>
<proteinExistence type="predicted"/>